<dbReference type="OrthoDB" id="9815108at2"/>
<dbReference type="PANTHER" id="PTHR34987:SF2">
    <property type="entry name" value="B, PUTATIVE (AFU_ORTHOLOGUE AFUA_7G05040)-RELATED"/>
    <property type="match status" value="1"/>
</dbReference>
<reference evidence="4 5" key="1">
    <citation type="submission" date="2019-01" db="EMBL/GenBank/DDBJ databases">
        <authorList>
            <person name="Chen W.-M."/>
        </authorList>
    </citation>
    <scope>NUCLEOTIDE SEQUENCE [LARGE SCALE GENOMIC DNA]</scope>
    <source>
        <strain evidence="4 5">YBJ-36</strain>
    </source>
</reference>
<dbReference type="Pfam" id="PF17390">
    <property type="entry name" value="Bac_rhamnosid_C"/>
    <property type="match status" value="1"/>
</dbReference>
<dbReference type="SUPFAM" id="SSF48208">
    <property type="entry name" value="Six-hairpin glycosidases"/>
    <property type="match status" value="1"/>
</dbReference>
<dbReference type="EMBL" id="SACK01000001">
    <property type="protein sequence ID" value="RVU02922.1"/>
    <property type="molecule type" value="Genomic_DNA"/>
</dbReference>
<dbReference type="RefSeq" id="WP_127703288.1">
    <property type="nucleotide sequence ID" value="NZ_SACK01000001.1"/>
</dbReference>
<feature type="chain" id="PRO_5019567650" evidence="1">
    <location>
        <begin position="28"/>
        <end position="798"/>
    </location>
</feature>
<dbReference type="PANTHER" id="PTHR34987">
    <property type="entry name" value="C, PUTATIVE (AFU_ORTHOLOGUE AFUA_3G02880)-RELATED"/>
    <property type="match status" value="1"/>
</dbReference>
<feature type="domain" description="Alpha-L-rhamnosidase C-terminal" evidence="3">
    <location>
        <begin position="720"/>
        <end position="779"/>
    </location>
</feature>
<keyword evidence="5" id="KW-1185">Reference proteome</keyword>
<dbReference type="InterPro" id="IPR035398">
    <property type="entry name" value="Bac_rhamnosid_C"/>
</dbReference>
<dbReference type="Proteomes" id="UP000282759">
    <property type="component" value="Unassembled WGS sequence"/>
</dbReference>
<feature type="signal peptide" evidence="1">
    <location>
        <begin position="1"/>
        <end position="27"/>
    </location>
</feature>
<accession>A0A437MZ32</accession>
<gene>
    <name evidence="4" type="ORF">EOD41_03000</name>
</gene>
<keyword evidence="1" id="KW-0732">Signal</keyword>
<dbReference type="Pfam" id="PF17389">
    <property type="entry name" value="Bac_rhamnosid6H"/>
    <property type="match status" value="1"/>
</dbReference>
<name>A0A437MZ32_9SPHI</name>
<feature type="domain" description="Alpha-L-rhamnosidase six-hairpin glycosidase" evidence="2">
    <location>
        <begin position="385"/>
        <end position="711"/>
    </location>
</feature>
<dbReference type="Gene3D" id="1.50.10.10">
    <property type="match status" value="1"/>
</dbReference>
<dbReference type="GO" id="GO:0005975">
    <property type="term" value="P:carbohydrate metabolic process"/>
    <property type="evidence" value="ECO:0007669"/>
    <property type="project" value="InterPro"/>
</dbReference>
<evidence type="ECO:0000259" key="3">
    <source>
        <dbReference type="Pfam" id="PF17390"/>
    </source>
</evidence>
<evidence type="ECO:0000259" key="2">
    <source>
        <dbReference type="Pfam" id="PF17389"/>
    </source>
</evidence>
<dbReference type="Gene3D" id="2.60.420.10">
    <property type="entry name" value="Maltose phosphorylase, domain 3"/>
    <property type="match status" value="1"/>
</dbReference>
<dbReference type="InterPro" id="IPR035396">
    <property type="entry name" value="Bac_rhamnosid6H"/>
</dbReference>
<dbReference type="AlphaFoldDB" id="A0A437MZ32"/>
<protein>
    <submittedName>
        <fullName evidence="4">Alpha-rhamnosidase</fullName>
    </submittedName>
</protein>
<dbReference type="InterPro" id="IPR008928">
    <property type="entry name" value="6-hairpin_glycosidase_sf"/>
</dbReference>
<dbReference type="SUPFAM" id="SSF49785">
    <property type="entry name" value="Galactose-binding domain-like"/>
    <property type="match status" value="1"/>
</dbReference>
<evidence type="ECO:0000313" key="4">
    <source>
        <dbReference type="EMBL" id="RVU02922.1"/>
    </source>
</evidence>
<comment type="caution">
    <text evidence="4">The sequence shown here is derived from an EMBL/GenBank/DDBJ whole genome shotgun (WGS) entry which is preliminary data.</text>
</comment>
<proteinExistence type="predicted"/>
<dbReference type="InterPro" id="IPR008979">
    <property type="entry name" value="Galactose-bd-like_sf"/>
</dbReference>
<dbReference type="InterPro" id="IPR012341">
    <property type="entry name" value="6hp_glycosidase-like_sf"/>
</dbReference>
<evidence type="ECO:0000313" key="5">
    <source>
        <dbReference type="Proteomes" id="UP000282759"/>
    </source>
</evidence>
<organism evidence="4 5">
    <name type="scientific">Mucilaginibacter limnophilus</name>
    <dbReference type="NCBI Taxonomy" id="1932778"/>
    <lineage>
        <taxon>Bacteria</taxon>
        <taxon>Pseudomonadati</taxon>
        <taxon>Bacteroidota</taxon>
        <taxon>Sphingobacteriia</taxon>
        <taxon>Sphingobacteriales</taxon>
        <taxon>Sphingobacteriaceae</taxon>
        <taxon>Mucilaginibacter</taxon>
    </lineage>
</organism>
<dbReference type="Gene3D" id="2.60.120.260">
    <property type="entry name" value="Galactose-binding domain-like"/>
    <property type="match status" value="2"/>
</dbReference>
<evidence type="ECO:0000256" key="1">
    <source>
        <dbReference type="SAM" id="SignalP"/>
    </source>
</evidence>
<sequence>MISIKSSRFALLTVLVLLLLSSTYANAQTIRQKLLQNQWKASWITVPGASGKGYGVYYFRKQINIHSKPSAFIVHVSADNRYKLYVNGKLVSIGPTSSDLAHWNFMTVDIAPFLISGRNTFAAQVWNEGDWRPEAQISLRTGFILQGQNEAEMLNTGTGWKCIADSSYSPLTVKTPAYYAAGPGQIVNMNRSVKKWQTSDVDDSRWQNAKIISPGIPINTIGEDVATDAWLLQPSILPPMELTYQRLTAVRQSNKGLNIPDGFPSQKKSVTIPANSKVNILLDQGFLTNAYPTIGFSRGKGATLALTYAEALYTKYPAKGNRNDVEGKTMIGRMDSLISDGTTGQQFTPLSWRTFRYLQISVTTSDEALVIDDIYGTFVGYPFKQNASVQTSNTDINKILEIGWRTARLSAVETYMDCPYYEQLQYIGDTRIQAMVSLYNSGDDRLIRNALNNMDNSRRPEGITLSRYPSKTPQYIPTFSLWYLGMLYDYWMYGSDPAFVKNKLPGTRQILNYFNQYQQSDGSISNMPFWMFTDWAKGEGWHLGRGPKSSDGTSALIDLQLLWAYQLAAELESRIGMKEYVVEYNKRIVQLKATIRRKYWNANRQLFADRLEKDLYSQHTNALAILTGVISNEERAVVAKNILTDKSLAAASIYFKYYVHQALTKAGLGNDYLNWLDKWRQNIQMGLTTWGETSEIDTTRSDCHAWGASPNIEFFRTLLGIDTDAPGFSKVKITPHLGGIKNISGTIPHPNGKISVEYINRANNYYIKIVLPQNITGTLLWKGRLYNLHGASNQFVLN</sequence>